<evidence type="ECO:0000313" key="2">
    <source>
        <dbReference type="Proteomes" id="UP000294937"/>
    </source>
</evidence>
<gene>
    <name evidence="1" type="ORF">EDD58_102351</name>
</gene>
<evidence type="ECO:0008006" key="3">
    <source>
        <dbReference type="Google" id="ProtNLM"/>
    </source>
</evidence>
<dbReference type="GO" id="GO:0004252">
    <property type="term" value="F:serine-type endopeptidase activity"/>
    <property type="evidence" value="ECO:0007669"/>
    <property type="project" value="InterPro"/>
</dbReference>
<reference evidence="1 2" key="1">
    <citation type="submission" date="2019-03" db="EMBL/GenBank/DDBJ databases">
        <title>Genomic Encyclopedia of Type Strains, Phase IV (KMG-IV): sequencing the most valuable type-strain genomes for metagenomic binning, comparative biology and taxonomic classification.</title>
        <authorList>
            <person name="Goeker M."/>
        </authorList>
    </citation>
    <scope>NUCLEOTIDE SEQUENCE [LARGE SCALE GENOMIC DNA]</scope>
    <source>
        <strain evidence="1 2">DSM 45707</strain>
    </source>
</reference>
<accession>A0A4R3L9I2</accession>
<sequence length="245" mass="27477">MIVEPSWKRIGLSQPLDKRSGQGIGIIILDEITPHVSLRHLKGKIKRVKVHKDFSITCSDVLKEPLTKEVDKYTEHGLKLLSLLAHQPMKFKENMYSGLVQSAHFIFFYASQPERRKKGLEWILQQDWNVKICLNLSVPQERGWMSPTKEDLNVQALQPVLDAGLMVIAAGGNSKVHNNLHPKSFFVIGGFDDSGSSDQRSYKQHPSVSFGLNGDGHWRPDLLAPYTYLPLPSLTSGGLDYFGGT</sequence>
<proteinExistence type="predicted"/>
<dbReference type="InterPro" id="IPR036852">
    <property type="entry name" value="Peptidase_S8/S53_dom_sf"/>
</dbReference>
<dbReference type="RefSeq" id="WP_131923747.1">
    <property type="nucleotide sequence ID" value="NZ_SMAG01000002.1"/>
</dbReference>
<organism evidence="1 2">
    <name type="scientific">Hazenella coriacea</name>
    <dbReference type="NCBI Taxonomy" id="1179467"/>
    <lineage>
        <taxon>Bacteria</taxon>
        <taxon>Bacillati</taxon>
        <taxon>Bacillota</taxon>
        <taxon>Bacilli</taxon>
        <taxon>Bacillales</taxon>
        <taxon>Thermoactinomycetaceae</taxon>
        <taxon>Hazenella</taxon>
    </lineage>
</organism>
<name>A0A4R3L9I2_9BACL</name>
<dbReference type="SUPFAM" id="SSF52743">
    <property type="entry name" value="Subtilisin-like"/>
    <property type="match status" value="1"/>
</dbReference>
<keyword evidence="2" id="KW-1185">Reference proteome</keyword>
<comment type="caution">
    <text evidence="1">The sequence shown here is derived from an EMBL/GenBank/DDBJ whole genome shotgun (WGS) entry which is preliminary data.</text>
</comment>
<dbReference type="AlphaFoldDB" id="A0A4R3L9I2"/>
<protein>
    <recommendedName>
        <fullName evidence="3">Subtilase family protein</fullName>
    </recommendedName>
</protein>
<dbReference type="Gene3D" id="3.40.50.200">
    <property type="entry name" value="Peptidase S8/S53 domain"/>
    <property type="match status" value="1"/>
</dbReference>
<dbReference type="GO" id="GO:0006508">
    <property type="term" value="P:proteolysis"/>
    <property type="evidence" value="ECO:0007669"/>
    <property type="project" value="InterPro"/>
</dbReference>
<dbReference type="Proteomes" id="UP000294937">
    <property type="component" value="Unassembled WGS sequence"/>
</dbReference>
<dbReference type="OrthoDB" id="2550672at2"/>
<dbReference type="EMBL" id="SMAG01000002">
    <property type="protein sequence ID" value="TCS95770.1"/>
    <property type="molecule type" value="Genomic_DNA"/>
</dbReference>
<evidence type="ECO:0000313" key="1">
    <source>
        <dbReference type="EMBL" id="TCS95770.1"/>
    </source>
</evidence>